<dbReference type="EMBL" id="AUXW01000162">
    <property type="protein sequence ID" value="KKE82510.1"/>
    <property type="molecule type" value="Genomic_DNA"/>
</dbReference>
<protein>
    <recommendedName>
        <fullName evidence="3">Transposase</fullName>
    </recommendedName>
</protein>
<organism evidence="1 2">
    <name type="scientific">Pseudoalteromonas luteoviolacea S4054</name>
    <dbReference type="NCBI Taxonomy" id="1129367"/>
    <lineage>
        <taxon>Bacteria</taxon>
        <taxon>Pseudomonadati</taxon>
        <taxon>Pseudomonadota</taxon>
        <taxon>Gammaproteobacteria</taxon>
        <taxon>Alteromonadales</taxon>
        <taxon>Pseudoalteromonadaceae</taxon>
        <taxon>Pseudoalteromonas</taxon>
    </lineage>
</organism>
<evidence type="ECO:0008006" key="3">
    <source>
        <dbReference type="Google" id="ProtNLM"/>
    </source>
</evidence>
<gene>
    <name evidence="1" type="ORF">N479_18050</name>
</gene>
<accession>A0A0F6A8L2</accession>
<dbReference type="PATRIC" id="fig|1129367.4.peg.3595"/>
<dbReference type="Proteomes" id="UP000033434">
    <property type="component" value="Unassembled WGS sequence"/>
</dbReference>
<comment type="caution">
    <text evidence="1">The sequence shown here is derived from an EMBL/GenBank/DDBJ whole genome shotgun (WGS) entry which is preliminary data.</text>
</comment>
<dbReference type="AlphaFoldDB" id="A0A0F6A8L2"/>
<sequence length="57" mass="6673">MAYVDLNPIRANVANKLEDSDFTSIQERIKHLQKTKEKAKKTIKIMRLHTKQNSPNH</sequence>
<reference evidence="1 2" key="1">
    <citation type="journal article" date="2015" name="BMC Genomics">
        <title>Genome mining reveals unlocked bioactive potential of marine Gram-negative bacteria.</title>
        <authorList>
            <person name="Machado H."/>
            <person name="Sonnenschein E.C."/>
            <person name="Melchiorsen J."/>
            <person name="Gram L."/>
        </authorList>
    </citation>
    <scope>NUCLEOTIDE SEQUENCE [LARGE SCALE GENOMIC DNA]</scope>
    <source>
        <strain evidence="1 2">S4054</strain>
    </source>
</reference>
<evidence type="ECO:0000313" key="2">
    <source>
        <dbReference type="Proteomes" id="UP000033434"/>
    </source>
</evidence>
<name>A0A0F6A8L2_9GAMM</name>
<evidence type="ECO:0000313" key="1">
    <source>
        <dbReference type="EMBL" id="KKE82510.1"/>
    </source>
</evidence>
<proteinExistence type="predicted"/>